<accession>A0ABR1SBJ9</accession>
<dbReference type="PROSITE" id="PS50181">
    <property type="entry name" value="FBOX"/>
    <property type="match status" value="1"/>
</dbReference>
<gene>
    <name evidence="2" type="ORF">PG991_006282</name>
</gene>
<dbReference type="InterPro" id="IPR001810">
    <property type="entry name" value="F-box_dom"/>
</dbReference>
<organism evidence="2 3">
    <name type="scientific">Apiospora marii</name>
    <dbReference type="NCBI Taxonomy" id="335849"/>
    <lineage>
        <taxon>Eukaryota</taxon>
        <taxon>Fungi</taxon>
        <taxon>Dikarya</taxon>
        <taxon>Ascomycota</taxon>
        <taxon>Pezizomycotina</taxon>
        <taxon>Sordariomycetes</taxon>
        <taxon>Xylariomycetidae</taxon>
        <taxon>Amphisphaeriales</taxon>
        <taxon>Apiosporaceae</taxon>
        <taxon>Apiospora</taxon>
    </lineage>
</organism>
<keyword evidence="3" id="KW-1185">Reference proteome</keyword>
<dbReference type="SUPFAM" id="SSF81383">
    <property type="entry name" value="F-box domain"/>
    <property type="match status" value="1"/>
</dbReference>
<sequence>MASLQGLPDELLLEILQQLPIESFYCITKTCRVFRRLRHDNTLSEFHYDPARRPEPDAKCLSTASIDRYQFDMGIYEPPKEQVPAWRIKRNQWVETDIYSSFRGFISDTVFWPIYDWQQNAQMVPYDLRTEIHFDKDMYKTIHLLLRDTLCWPCYEFRFSPRFRENMQTLMSPVRCEGCGIYHPRIHFGGLDYLDKSVRSQPTCVGRTRLFKVCEHVRLNWKEYQKASWSGHFDCKACRTSFRSSSATVTTHIELLKRPHTAFVVDEDTIGLLRSHIGNLKGDVCPHVALNGAEFVDYLLYNIRQCYARDGSWSYSNTTEMPLLDYGGKPWTCRLCRTVASISHTDSPIHGMEHTSQMDLVISRPVVQFSLPSDAAWLAQAERTKDSRPADAHRITWCEDSTCGSSKGGRKEALLIRMLEMAMRIPERHKIYGICPMERSQWLHRVFWWFWSAADRMLSLGEQAEYNTVHLDQPTIVSVVVPNMTNSVERLLFDYERLVLTSPPRAATPCPRTN</sequence>
<feature type="domain" description="F-box" evidence="1">
    <location>
        <begin position="1"/>
        <end position="51"/>
    </location>
</feature>
<proteinExistence type="predicted"/>
<dbReference type="Pfam" id="PF12937">
    <property type="entry name" value="F-box-like"/>
    <property type="match status" value="1"/>
</dbReference>
<dbReference type="Gene3D" id="1.20.1280.50">
    <property type="match status" value="1"/>
</dbReference>
<dbReference type="InterPro" id="IPR036047">
    <property type="entry name" value="F-box-like_dom_sf"/>
</dbReference>
<name>A0ABR1SBJ9_9PEZI</name>
<protein>
    <recommendedName>
        <fullName evidence="1">F-box domain-containing protein</fullName>
    </recommendedName>
</protein>
<evidence type="ECO:0000313" key="2">
    <source>
        <dbReference type="EMBL" id="KAK8029226.1"/>
    </source>
</evidence>
<evidence type="ECO:0000259" key="1">
    <source>
        <dbReference type="PROSITE" id="PS50181"/>
    </source>
</evidence>
<comment type="caution">
    <text evidence="2">The sequence shown here is derived from an EMBL/GenBank/DDBJ whole genome shotgun (WGS) entry which is preliminary data.</text>
</comment>
<dbReference type="EMBL" id="JAQQWI010000007">
    <property type="protein sequence ID" value="KAK8029226.1"/>
    <property type="molecule type" value="Genomic_DNA"/>
</dbReference>
<reference evidence="2 3" key="1">
    <citation type="submission" date="2023-01" db="EMBL/GenBank/DDBJ databases">
        <title>Analysis of 21 Apiospora genomes using comparative genomics revels a genus with tremendous synthesis potential of carbohydrate active enzymes and secondary metabolites.</title>
        <authorList>
            <person name="Sorensen T."/>
        </authorList>
    </citation>
    <scope>NUCLEOTIDE SEQUENCE [LARGE SCALE GENOMIC DNA]</scope>
    <source>
        <strain evidence="2 3">CBS 20057</strain>
    </source>
</reference>
<evidence type="ECO:0000313" key="3">
    <source>
        <dbReference type="Proteomes" id="UP001396898"/>
    </source>
</evidence>
<dbReference type="Proteomes" id="UP001396898">
    <property type="component" value="Unassembled WGS sequence"/>
</dbReference>